<dbReference type="AlphaFoldDB" id="A0A2R6R2U0"/>
<reference evidence="3" key="2">
    <citation type="journal article" date="2018" name="BMC Genomics">
        <title>A manually annotated Actinidia chinensis var. chinensis (kiwifruit) genome highlights the challenges associated with draft genomes and gene prediction in plants.</title>
        <authorList>
            <person name="Pilkington S.M."/>
            <person name="Crowhurst R."/>
            <person name="Hilario E."/>
            <person name="Nardozza S."/>
            <person name="Fraser L."/>
            <person name="Peng Y."/>
            <person name="Gunaseelan K."/>
            <person name="Simpson R."/>
            <person name="Tahir J."/>
            <person name="Deroles S.C."/>
            <person name="Templeton K."/>
            <person name="Luo Z."/>
            <person name="Davy M."/>
            <person name="Cheng C."/>
            <person name="McNeilage M."/>
            <person name="Scaglione D."/>
            <person name="Liu Y."/>
            <person name="Zhang Q."/>
            <person name="Datson P."/>
            <person name="De Silva N."/>
            <person name="Gardiner S.E."/>
            <person name="Bassett H."/>
            <person name="Chagne D."/>
            <person name="McCallum J."/>
            <person name="Dzierzon H."/>
            <person name="Deng C."/>
            <person name="Wang Y.Y."/>
            <person name="Barron L."/>
            <person name="Manako K."/>
            <person name="Bowen J."/>
            <person name="Foster T.M."/>
            <person name="Erridge Z.A."/>
            <person name="Tiffin H."/>
            <person name="Waite C.N."/>
            <person name="Davies K.M."/>
            <person name="Grierson E.P."/>
            <person name="Laing W.A."/>
            <person name="Kirk R."/>
            <person name="Chen X."/>
            <person name="Wood M."/>
            <person name="Montefiori M."/>
            <person name="Brummell D.A."/>
            <person name="Schwinn K.E."/>
            <person name="Catanach A."/>
            <person name="Fullerton C."/>
            <person name="Li D."/>
            <person name="Meiyalaghan S."/>
            <person name="Nieuwenhuizen N."/>
            <person name="Read N."/>
            <person name="Prakash R."/>
            <person name="Hunter D."/>
            <person name="Zhang H."/>
            <person name="McKenzie M."/>
            <person name="Knabel M."/>
            <person name="Harris A."/>
            <person name="Allan A.C."/>
            <person name="Gleave A."/>
            <person name="Chen A."/>
            <person name="Janssen B.J."/>
            <person name="Plunkett B."/>
            <person name="Ampomah-Dwamena C."/>
            <person name="Voogd C."/>
            <person name="Leif D."/>
            <person name="Lafferty D."/>
            <person name="Souleyre E.J.F."/>
            <person name="Varkonyi-Gasic E."/>
            <person name="Gambi F."/>
            <person name="Hanley J."/>
            <person name="Yao J.L."/>
            <person name="Cheung J."/>
            <person name="David K.M."/>
            <person name="Warren B."/>
            <person name="Marsh K."/>
            <person name="Snowden K.C."/>
            <person name="Lin-Wang K."/>
            <person name="Brian L."/>
            <person name="Martinez-Sanchez M."/>
            <person name="Wang M."/>
            <person name="Ileperuma N."/>
            <person name="Macnee N."/>
            <person name="Campin R."/>
            <person name="McAtee P."/>
            <person name="Drummond R.S.M."/>
            <person name="Espley R.V."/>
            <person name="Ireland H.S."/>
            <person name="Wu R."/>
            <person name="Atkinson R.G."/>
            <person name="Karunairetnam S."/>
            <person name="Bulley S."/>
            <person name="Chunkath S."/>
            <person name="Hanley Z."/>
            <person name="Storey R."/>
            <person name="Thrimawithana A.H."/>
            <person name="Thomson S."/>
            <person name="David C."/>
            <person name="Testolin R."/>
            <person name="Huang H."/>
            <person name="Hellens R.P."/>
            <person name="Schaffer R.J."/>
        </authorList>
    </citation>
    <scope>NUCLEOTIDE SEQUENCE [LARGE SCALE GENOMIC DNA]</scope>
    <source>
        <strain evidence="3">cv. Red5</strain>
    </source>
</reference>
<name>A0A2R6R2U0_ACTCC</name>
<dbReference type="STRING" id="1590841.A0A2R6R2U0"/>
<feature type="compositionally biased region" description="Basic residues" evidence="1">
    <location>
        <begin position="46"/>
        <end position="57"/>
    </location>
</feature>
<comment type="caution">
    <text evidence="2">The sequence shown here is derived from an EMBL/GenBank/DDBJ whole genome shotgun (WGS) entry which is preliminary data.</text>
</comment>
<accession>A0A2R6R2U0</accession>
<dbReference type="EMBL" id="NKQK01000010">
    <property type="protein sequence ID" value="PSS19557.1"/>
    <property type="molecule type" value="Genomic_DNA"/>
</dbReference>
<dbReference type="OMA" id="LARWFMV"/>
<keyword evidence="3" id="KW-1185">Reference proteome</keyword>
<evidence type="ECO:0000313" key="3">
    <source>
        <dbReference type="Proteomes" id="UP000241394"/>
    </source>
</evidence>
<protein>
    <submittedName>
        <fullName evidence="2">Whirlin like</fullName>
    </submittedName>
</protein>
<evidence type="ECO:0000256" key="1">
    <source>
        <dbReference type="SAM" id="MobiDB-lite"/>
    </source>
</evidence>
<dbReference type="Gramene" id="PSS19557">
    <property type="protein sequence ID" value="PSS19557"/>
    <property type="gene ID" value="CEY00_Acc11652"/>
</dbReference>
<gene>
    <name evidence="2" type="ORF">CEY00_Acc11652</name>
</gene>
<dbReference type="OrthoDB" id="1919674at2759"/>
<feature type="region of interest" description="Disordered" evidence="1">
    <location>
        <begin position="253"/>
        <end position="280"/>
    </location>
</feature>
<dbReference type="PANTHER" id="PTHR33448:SF3">
    <property type="entry name" value="OS09G0370000 PROTEIN"/>
    <property type="match status" value="1"/>
</dbReference>
<dbReference type="PANTHER" id="PTHR33448">
    <property type="entry name" value="CHLOROPLAST PROTEIN HCF243-RELATED"/>
    <property type="match status" value="1"/>
</dbReference>
<feature type="compositionally biased region" description="Polar residues" evidence="1">
    <location>
        <begin position="100"/>
        <end position="109"/>
    </location>
</feature>
<dbReference type="FunCoup" id="A0A2R6R2U0">
    <property type="interactions" value="961"/>
</dbReference>
<evidence type="ECO:0000313" key="2">
    <source>
        <dbReference type="EMBL" id="PSS19557.1"/>
    </source>
</evidence>
<reference evidence="2 3" key="1">
    <citation type="submission" date="2017-07" db="EMBL/GenBank/DDBJ databases">
        <title>An improved, manually edited Actinidia chinensis var. chinensis (kiwifruit) genome highlights the challenges associated with draft genomes and gene prediction in plants.</title>
        <authorList>
            <person name="Pilkington S."/>
            <person name="Crowhurst R."/>
            <person name="Hilario E."/>
            <person name="Nardozza S."/>
            <person name="Fraser L."/>
            <person name="Peng Y."/>
            <person name="Gunaseelan K."/>
            <person name="Simpson R."/>
            <person name="Tahir J."/>
            <person name="Deroles S."/>
            <person name="Templeton K."/>
            <person name="Luo Z."/>
            <person name="Davy M."/>
            <person name="Cheng C."/>
            <person name="Mcneilage M."/>
            <person name="Scaglione D."/>
            <person name="Liu Y."/>
            <person name="Zhang Q."/>
            <person name="Datson P."/>
            <person name="De Silva N."/>
            <person name="Gardiner S."/>
            <person name="Bassett H."/>
            <person name="Chagne D."/>
            <person name="Mccallum J."/>
            <person name="Dzierzon H."/>
            <person name="Deng C."/>
            <person name="Wang Y.-Y."/>
            <person name="Barron N."/>
            <person name="Manako K."/>
            <person name="Bowen J."/>
            <person name="Foster T."/>
            <person name="Erridge Z."/>
            <person name="Tiffin H."/>
            <person name="Waite C."/>
            <person name="Davies K."/>
            <person name="Grierson E."/>
            <person name="Laing W."/>
            <person name="Kirk R."/>
            <person name="Chen X."/>
            <person name="Wood M."/>
            <person name="Montefiori M."/>
            <person name="Brummell D."/>
            <person name="Schwinn K."/>
            <person name="Catanach A."/>
            <person name="Fullerton C."/>
            <person name="Li D."/>
            <person name="Meiyalaghan S."/>
            <person name="Nieuwenhuizen N."/>
            <person name="Read N."/>
            <person name="Prakash R."/>
            <person name="Hunter D."/>
            <person name="Zhang H."/>
            <person name="Mckenzie M."/>
            <person name="Knabel M."/>
            <person name="Harris A."/>
            <person name="Allan A."/>
            <person name="Chen A."/>
            <person name="Janssen B."/>
            <person name="Plunkett B."/>
            <person name="Dwamena C."/>
            <person name="Voogd C."/>
            <person name="Leif D."/>
            <person name="Lafferty D."/>
            <person name="Souleyre E."/>
            <person name="Varkonyi-Gasic E."/>
            <person name="Gambi F."/>
            <person name="Hanley J."/>
            <person name="Yao J.-L."/>
            <person name="Cheung J."/>
            <person name="David K."/>
            <person name="Warren B."/>
            <person name="Marsh K."/>
            <person name="Snowden K."/>
            <person name="Lin-Wang K."/>
            <person name="Brian L."/>
            <person name="Martinez-Sanchez M."/>
            <person name="Wang M."/>
            <person name="Ileperuma N."/>
            <person name="Macnee N."/>
            <person name="Campin R."/>
            <person name="Mcatee P."/>
            <person name="Drummond R."/>
            <person name="Espley R."/>
            <person name="Ireland H."/>
            <person name="Wu R."/>
            <person name="Atkinson R."/>
            <person name="Karunairetnam S."/>
            <person name="Bulley S."/>
            <person name="Chunkath S."/>
            <person name="Hanley Z."/>
            <person name="Storey R."/>
            <person name="Thrimawithana A."/>
            <person name="Thomson S."/>
            <person name="David C."/>
            <person name="Testolin R."/>
        </authorList>
    </citation>
    <scope>NUCLEOTIDE SEQUENCE [LARGE SCALE GENOMIC DNA]</scope>
    <source>
        <strain evidence="3">cv. Red5</strain>
        <tissue evidence="2">Young leaf</tissue>
    </source>
</reference>
<dbReference type="InParanoid" id="A0A2R6R2U0"/>
<dbReference type="Proteomes" id="UP000241394">
    <property type="component" value="Chromosome LG10"/>
</dbReference>
<feature type="region of interest" description="Disordered" evidence="1">
    <location>
        <begin position="30"/>
        <end position="109"/>
    </location>
</feature>
<organism evidence="2 3">
    <name type="scientific">Actinidia chinensis var. chinensis</name>
    <name type="common">Chinese soft-hair kiwi</name>
    <dbReference type="NCBI Taxonomy" id="1590841"/>
    <lineage>
        <taxon>Eukaryota</taxon>
        <taxon>Viridiplantae</taxon>
        <taxon>Streptophyta</taxon>
        <taxon>Embryophyta</taxon>
        <taxon>Tracheophyta</taxon>
        <taxon>Spermatophyta</taxon>
        <taxon>Magnoliopsida</taxon>
        <taxon>eudicotyledons</taxon>
        <taxon>Gunneridae</taxon>
        <taxon>Pentapetalae</taxon>
        <taxon>asterids</taxon>
        <taxon>Ericales</taxon>
        <taxon>Actinidiaceae</taxon>
        <taxon>Actinidia</taxon>
    </lineage>
</organism>
<sequence length="325" mass="37619">MEVSRESKGPPSADLLVCFPSRAHLTLMMPKPKPICSPARPCEPSKRRRHHHHHQKPINRPITGQASPLPWAKPKPTGREIAEPTSPRVTCSGQIKIRPNSKSSPSRNWQSVMEEIERLHNNKIKHKERANWVESLRFKREIVQFLTCLRNIKFDFRCFGSFPATGLNSDEENYEKGQVGIDGCDGNGSPKTIFSKWFMVLQEGQNSKFTREQSLNIGKSHNKEEHVAEEIRPPPNALLLMRCRSAPAKRWVEERENAKDEEREEEEKEEKTELVMEEEEGNNNSLAMVMRNDTDFHKFSCEIAKKTWAWGGVRELLFRSQSWKR</sequence>
<proteinExistence type="predicted"/>